<evidence type="ECO:0000256" key="3">
    <source>
        <dbReference type="ARBA" id="ARBA00022741"/>
    </source>
</evidence>
<keyword evidence="3" id="KW-0547">Nucleotide-binding</keyword>
<protein>
    <submittedName>
        <fullName evidence="6">ATP-binding cassette domain-containing protein</fullName>
    </submittedName>
</protein>
<dbReference type="Proteomes" id="UP001596989">
    <property type="component" value="Unassembled WGS sequence"/>
</dbReference>
<evidence type="ECO:0000313" key="7">
    <source>
        <dbReference type="Proteomes" id="UP001596989"/>
    </source>
</evidence>
<dbReference type="Gene3D" id="3.40.50.300">
    <property type="entry name" value="P-loop containing nucleotide triphosphate hydrolases"/>
    <property type="match status" value="1"/>
</dbReference>
<gene>
    <name evidence="6" type="ORF">ACFQ2I_21970</name>
</gene>
<evidence type="ECO:0000256" key="4">
    <source>
        <dbReference type="ARBA" id="ARBA00022840"/>
    </source>
</evidence>
<dbReference type="PROSITE" id="PS50893">
    <property type="entry name" value="ABC_TRANSPORTER_2"/>
    <property type="match status" value="1"/>
</dbReference>
<dbReference type="CDD" id="cd03230">
    <property type="entry name" value="ABC_DR_subfamily_A"/>
    <property type="match status" value="1"/>
</dbReference>
<evidence type="ECO:0000259" key="5">
    <source>
        <dbReference type="PROSITE" id="PS50893"/>
    </source>
</evidence>
<keyword evidence="4 6" id="KW-0067">ATP-binding</keyword>
<dbReference type="RefSeq" id="WP_377568110.1">
    <property type="nucleotide sequence ID" value="NZ_JBHTJZ010000070.1"/>
</dbReference>
<evidence type="ECO:0000313" key="6">
    <source>
        <dbReference type="EMBL" id="MFD0962011.1"/>
    </source>
</evidence>
<keyword evidence="7" id="KW-1185">Reference proteome</keyword>
<proteinExistence type="inferred from homology"/>
<dbReference type="Pfam" id="PF00005">
    <property type="entry name" value="ABC_tran"/>
    <property type="match status" value="1"/>
</dbReference>
<sequence>MELLQVKELSKSFGSARAVKGISFDVHEGRCVALLGPNGAGKTTTIRMLAGLLKQTAGQIHFHGADTELERKSLLGYLPQSPTFYGWMTGLEYVSYIGKLSGMGASEAKKRALALMERVGIGDVAKRRIRGYSGGMKQRLGLAQALVNRPKLLIMDEPVSALDPIGRREVLKLLEELKRETTVLFSTHVLHDAEELCDDVVIIRSGEIALQGSLNDVRNRHRHSVIELRLEEDERSLSWLSDFAGKVSAGSDLANGHALFKQVEVTRRGVVKVIVDDINSAREWLLHELAEERVKVNRMEIGHSSLEDLFMKVVAE</sequence>
<accession>A0ABW3HWS6</accession>
<dbReference type="PANTHER" id="PTHR43335:SF11">
    <property type="entry name" value="ABC TRANSPORTER RELATED"/>
    <property type="match status" value="1"/>
</dbReference>
<dbReference type="SUPFAM" id="SSF52540">
    <property type="entry name" value="P-loop containing nucleoside triphosphate hydrolases"/>
    <property type="match status" value="1"/>
</dbReference>
<dbReference type="PANTHER" id="PTHR43335">
    <property type="entry name" value="ABC TRANSPORTER, ATP-BINDING PROTEIN"/>
    <property type="match status" value="1"/>
</dbReference>
<feature type="domain" description="ABC transporter" evidence="5">
    <location>
        <begin position="4"/>
        <end position="230"/>
    </location>
</feature>
<name>A0ABW3HWS6_9BACL</name>
<dbReference type="InterPro" id="IPR025302">
    <property type="entry name" value="DrrA1/2-like_C"/>
</dbReference>
<keyword evidence="2" id="KW-0813">Transport</keyword>
<dbReference type="Pfam" id="PF13732">
    <property type="entry name" value="DrrA1-3_C"/>
    <property type="match status" value="1"/>
</dbReference>
<dbReference type="EMBL" id="JBHTJZ010000070">
    <property type="protein sequence ID" value="MFD0962011.1"/>
    <property type="molecule type" value="Genomic_DNA"/>
</dbReference>
<evidence type="ECO:0000256" key="1">
    <source>
        <dbReference type="ARBA" id="ARBA00005417"/>
    </source>
</evidence>
<organism evidence="6 7">
    <name type="scientific">Paenibacillus chungangensis</name>
    <dbReference type="NCBI Taxonomy" id="696535"/>
    <lineage>
        <taxon>Bacteria</taxon>
        <taxon>Bacillati</taxon>
        <taxon>Bacillota</taxon>
        <taxon>Bacilli</taxon>
        <taxon>Bacillales</taxon>
        <taxon>Paenibacillaceae</taxon>
        <taxon>Paenibacillus</taxon>
    </lineage>
</organism>
<comment type="caution">
    <text evidence="6">The sequence shown here is derived from an EMBL/GenBank/DDBJ whole genome shotgun (WGS) entry which is preliminary data.</text>
</comment>
<dbReference type="PROSITE" id="PS00211">
    <property type="entry name" value="ABC_TRANSPORTER_1"/>
    <property type="match status" value="1"/>
</dbReference>
<dbReference type="InterPro" id="IPR003439">
    <property type="entry name" value="ABC_transporter-like_ATP-bd"/>
</dbReference>
<dbReference type="InterPro" id="IPR003593">
    <property type="entry name" value="AAA+_ATPase"/>
</dbReference>
<dbReference type="GO" id="GO:0005524">
    <property type="term" value="F:ATP binding"/>
    <property type="evidence" value="ECO:0007669"/>
    <property type="project" value="UniProtKB-KW"/>
</dbReference>
<comment type="similarity">
    <text evidence="1">Belongs to the ABC transporter superfamily.</text>
</comment>
<reference evidence="7" key="1">
    <citation type="journal article" date="2019" name="Int. J. Syst. Evol. Microbiol.">
        <title>The Global Catalogue of Microorganisms (GCM) 10K type strain sequencing project: providing services to taxonomists for standard genome sequencing and annotation.</title>
        <authorList>
            <consortium name="The Broad Institute Genomics Platform"/>
            <consortium name="The Broad Institute Genome Sequencing Center for Infectious Disease"/>
            <person name="Wu L."/>
            <person name="Ma J."/>
        </authorList>
    </citation>
    <scope>NUCLEOTIDE SEQUENCE [LARGE SCALE GENOMIC DNA]</scope>
    <source>
        <strain evidence="7">CCUG 59129</strain>
    </source>
</reference>
<evidence type="ECO:0000256" key="2">
    <source>
        <dbReference type="ARBA" id="ARBA00022448"/>
    </source>
</evidence>
<dbReference type="InterPro" id="IPR017871">
    <property type="entry name" value="ABC_transporter-like_CS"/>
</dbReference>
<dbReference type="SMART" id="SM00382">
    <property type="entry name" value="AAA"/>
    <property type="match status" value="1"/>
</dbReference>
<dbReference type="InterPro" id="IPR027417">
    <property type="entry name" value="P-loop_NTPase"/>
</dbReference>